<dbReference type="Proteomes" id="UP000078459">
    <property type="component" value="Unassembled WGS sequence"/>
</dbReference>
<gene>
    <name evidence="1" type="ORF">A5893_03075</name>
</gene>
<dbReference type="RefSeq" id="WP_068821144.1">
    <property type="nucleotide sequence ID" value="NZ_LWHJ01000011.1"/>
</dbReference>
<proteinExistence type="predicted"/>
<protein>
    <submittedName>
        <fullName evidence="1">Uncharacterized protein</fullName>
    </submittedName>
</protein>
<dbReference type="EMBL" id="LWHJ01000011">
    <property type="protein sequence ID" value="OAQ42112.1"/>
    <property type="molecule type" value="Genomic_DNA"/>
</dbReference>
<reference evidence="1 2" key="2">
    <citation type="submission" date="2016-06" db="EMBL/GenBank/DDBJ databases">
        <title>Pedobacter psychrophilus sp. nov., isolated from Antarctic fragmentary rock.</title>
        <authorList>
            <person name="Svec P."/>
        </authorList>
    </citation>
    <scope>NUCLEOTIDE SEQUENCE [LARGE SCALE GENOMIC DNA]</scope>
    <source>
        <strain evidence="1 2">CCM 8644</strain>
    </source>
</reference>
<evidence type="ECO:0000313" key="2">
    <source>
        <dbReference type="Proteomes" id="UP000078459"/>
    </source>
</evidence>
<name>A0A179DMU4_9SPHI</name>
<dbReference type="AlphaFoldDB" id="A0A179DMU4"/>
<sequence length="233" mass="27164">MRKSVVKMNEPKTLSQDLITYNAILSDYSLFSPILDKVVEDYEKLGLGALNAQVWDKIKYSNTDCLEREYLKTLNDQLDSAGIRSDSMRKINLKDWQLPLIELGNLIDQLHRVYVDKLNINRLRLDLTQISFIDGKFEISEETKTEILLGLTVSLNSPTERLIYERLIKTAKAMTDTYELAREIGFIDRSGWKDVKINYVNHLIKQTENGFEVDNNMLRWQLDVMQRNSQKII</sequence>
<evidence type="ECO:0000313" key="1">
    <source>
        <dbReference type="EMBL" id="OAQ42112.1"/>
    </source>
</evidence>
<comment type="caution">
    <text evidence="1">The sequence shown here is derived from an EMBL/GenBank/DDBJ whole genome shotgun (WGS) entry which is preliminary data.</text>
</comment>
<organism evidence="1 2">
    <name type="scientific">Pedobacter psychrophilus</name>
    <dbReference type="NCBI Taxonomy" id="1826909"/>
    <lineage>
        <taxon>Bacteria</taxon>
        <taxon>Pseudomonadati</taxon>
        <taxon>Bacteroidota</taxon>
        <taxon>Sphingobacteriia</taxon>
        <taxon>Sphingobacteriales</taxon>
        <taxon>Sphingobacteriaceae</taxon>
        <taxon>Pedobacter</taxon>
    </lineage>
</organism>
<keyword evidence="2" id="KW-1185">Reference proteome</keyword>
<reference evidence="1 2" key="1">
    <citation type="submission" date="2016-04" db="EMBL/GenBank/DDBJ databases">
        <authorList>
            <person name="Evans L.H."/>
            <person name="Alamgir A."/>
            <person name="Owens N."/>
            <person name="Weber N.D."/>
            <person name="Virtaneva K."/>
            <person name="Barbian K."/>
            <person name="Babar A."/>
            <person name="Rosenke K."/>
        </authorList>
    </citation>
    <scope>NUCLEOTIDE SEQUENCE [LARGE SCALE GENOMIC DNA]</scope>
    <source>
        <strain evidence="1 2">CCM 8644</strain>
    </source>
</reference>
<accession>A0A179DMU4</accession>